<evidence type="ECO:0008006" key="2">
    <source>
        <dbReference type="Google" id="ProtNLM"/>
    </source>
</evidence>
<reference evidence="1" key="1">
    <citation type="journal article" date="2014" name="Front. Microbiol.">
        <title>High frequency of phylogenetically diverse reductive dehalogenase-homologous genes in deep subseafloor sedimentary metagenomes.</title>
        <authorList>
            <person name="Kawai M."/>
            <person name="Futagami T."/>
            <person name="Toyoda A."/>
            <person name="Takaki Y."/>
            <person name="Nishi S."/>
            <person name="Hori S."/>
            <person name="Arai W."/>
            <person name="Tsubouchi T."/>
            <person name="Morono Y."/>
            <person name="Uchiyama I."/>
            <person name="Ito T."/>
            <person name="Fujiyama A."/>
            <person name="Inagaki F."/>
            <person name="Takami H."/>
        </authorList>
    </citation>
    <scope>NUCLEOTIDE SEQUENCE</scope>
    <source>
        <strain evidence="1">Expedition CK06-06</strain>
    </source>
</reference>
<organism evidence="1">
    <name type="scientific">marine sediment metagenome</name>
    <dbReference type="NCBI Taxonomy" id="412755"/>
    <lineage>
        <taxon>unclassified sequences</taxon>
        <taxon>metagenomes</taxon>
        <taxon>ecological metagenomes</taxon>
    </lineage>
</organism>
<name>X0U0A4_9ZZZZ</name>
<protein>
    <recommendedName>
        <fullName evidence="2">Exo-alpha-sialidase</fullName>
    </recommendedName>
</protein>
<comment type="caution">
    <text evidence="1">The sequence shown here is derived from an EMBL/GenBank/DDBJ whole genome shotgun (WGS) entry which is preliminary data.</text>
</comment>
<accession>X0U0A4</accession>
<evidence type="ECO:0000313" key="1">
    <source>
        <dbReference type="EMBL" id="GAF98924.1"/>
    </source>
</evidence>
<feature type="non-terminal residue" evidence="1">
    <location>
        <position position="59"/>
    </location>
</feature>
<sequence>MKITERKFIFKTLGNQQWNKTHAQVPFPLQIKDDELRIFYSTRDSQSNSSVTFIDVDIE</sequence>
<dbReference type="EMBL" id="BARS01012344">
    <property type="protein sequence ID" value="GAF98924.1"/>
    <property type="molecule type" value="Genomic_DNA"/>
</dbReference>
<gene>
    <name evidence="1" type="ORF">S01H1_22037</name>
</gene>
<dbReference type="AlphaFoldDB" id="X0U0A4"/>
<proteinExistence type="predicted"/>